<proteinExistence type="predicted"/>
<accession>A0AA38PC24</accession>
<reference evidence="1" key="1">
    <citation type="submission" date="2022-08" db="EMBL/GenBank/DDBJ databases">
        <authorList>
            <consortium name="DOE Joint Genome Institute"/>
            <person name="Min B."/>
            <person name="Riley R."/>
            <person name="Sierra-Patev S."/>
            <person name="Naranjo-Ortiz M."/>
            <person name="Looney B."/>
            <person name="Konkel Z."/>
            <person name="Slot J.C."/>
            <person name="Sakamoto Y."/>
            <person name="Steenwyk J.L."/>
            <person name="Rokas A."/>
            <person name="Carro J."/>
            <person name="Camarero S."/>
            <person name="Ferreira P."/>
            <person name="Molpeceres G."/>
            <person name="Ruiz-Duenas F.J."/>
            <person name="Serrano A."/>
            <person name="Henrissat B."/>
            <person name="Drula E."/>
            <person name="Hughes K.W."/>
            <person name="Mata J.L."/>
            <person name="Ishikawa N.K."/>
            <person name="Vargas-Isla R."/>
            <person name="Ushijima S."/>
            <person name="Smith C.A."/>
            <person name="Ahrendt S."/>
            <person name="Andreopoulos W."/>
            <person name="He G."/>
            <person name="Labutti K."/>
            <person name="Lipzen A."/>
            <person name="Ng V."/>
            <person name="Sandor L."/>
            <person name="Barry K."/>
            <person name="Martinez A.T."/>
            <person name="Xiao Y."/>
            <person name="Gibbons J.G."/>
            <person name="Terashima K."/>
            <person name="Hibbett D.S."/>
            <person name="Grigoriev I.V."/>
        </authorList>
    </citation>
    <scope>NUCLEOTIDE SEQUENCE</scope>
    <source>
        <strain evidence="1">TFB9207</strain>
    </source>
</reference>
<sequence length="92" mass="10276">MLDAWAYGPMRNRATTKRGPLFLRSLLTLSVFSCSFSPVMSAIIPPTVAMPRNTHLHVRAPPAVELKLTLHFPPGPRKFNSGRRICPLNRPV</sequence>
<gene>
    <name evidence="1" type="ORF">F5878DRAFT_83450</name>
</gene>
<organism evidence="1 2">
    <name type="scientific">Lentinula raphanica</name>
    <dbReference type="NCBI Taxonomy" id="153919"/>
    <lineage>
        <taxon>Eukaryota</taxon>
        <taxon>Fungi</taxon>
        <taxon>Dikarya</taxon>
        <taxon>Basidiomycota</taxon>
        <taxon>Agaricomycotina</taxon>
        <taxon>Agaricomycetes</taxon>
        <taxon>Agaricomycetidae</taxon>
        <taxon>Agaricales</taxon>
        <taxon>Marasmiineae</taxon>
        <taxon>Omphalotaceae</taxon>
        <taxon>Lentinula</taxon>
    </lineage>
</organism>
<protein>
    <submittedName>
        <fullName evidence="1">Uncharacterized protein</fullName>
    </submittedName>
</protein>
<dbReference type="Proteomes" id="UP001163846">
    <property type="component" value="Unassembled WGS sequence"/>
</dbReference>
<comment type="caution">
    <text evidence="1">The sequence shown here is derived from an EMBL/GenBank/DDBJ whole genome shotgun (WGS) entry which is preliminary data.</text>
</comment>
<evidence type="ECO:0000313" key="1">
    <source>
        <dbReference type="EMBL" id="KAJ3840154.1"/>
    </source>
</evidence>
<evidence type="ECO:0000313" key="2">
    <source>
        <dbReference type="Proteomes" id="UP001163846"/>
    </source>
</evidence>
<dbReference type="EMBL" id="MU806092">
    <property type="protein sequence ID" value="KAJ3840154.1"/>
    <property type="molecule type" value="Genomic_DNA"/>
</dbReference>
<dbReference type="AlphaFoldDB" id="A0AA38PC24"/>
<keyword evidence="2" id="KW-1185">Reference proteome</keyword>
<name>A0AA38PC24_9AGAR</name>